<dbReference type="InterPro" id="IPR002347">
    <property type="entry name" value="SDR_fam"/>
</dbReference>
<comment type="caution">
    <text evidence="3">The sequence shown here is derived from an EMBL/GenBank/DDBJ whole genome shotgun (WGS) entry which is preliminary data.</text>
</comment>
<dbReference type="RefSeq" id="XP_056754062.1">
    <property type="nucleotide sequence ID" value="XM_056898277.1"/>
</dbReference>
<dbReference type="Proteomes" id="UP001213799">
    <property type="component" value="Unassembled WGS sequence"/>
</dbReference>
<reference evidence="3" key="2">
    <citation type="submission" date="2023-01" db="EMBL/GenBank/DDBJ databases">
        <authorList>
            <person name="Petersen C."/>
        </authorList>
    </citation>
    <scope>NUCLEOTIDE SEQUENCE</scope>
    <source>
        <strain evidence="3">IBT 12815</strain>
    </source>
</reference>
<dbReference type="AlphaFoldDB" id="A0AAD6EA98"/>
<evidence type="ECO:0008006" key="5">
    <source>
        <dbReference type="Google" id="ProtNLM"/>
    </source>
</evidence>
<dbReference type="Gene3D" id="3.40.50.720">
    <property type="entry name" value="NAD(P)-binding Rossmann-like Domain"/>
    <property type="match status" value="1"/>
</dbReference>
<dbReference type="PANTHER" id="PTHR43669:SF4">
    <property type="entry name" value="SHORT-CHAIN DEHYDROGENASE"/>
    <property type="match status" value="1"/>
</dbReference>
<evidence type="ECO:0000313" key="3">
    <source>
        <dbReference type="EMBL" id="KAJ5604264.1"/>
    </source>
</evidence>
<gene>
    <name evidence="3" type="ORF">N7537_007220</name>
</gene>
<reference evidence="3" key="1">
    <citation type="journal article" date="2023" name="IMA Fungus">
        <title>Comparative genomic study of the Penicillium genus elucidates a diverse pangenome and 15 lateral gene transfer events.</title>
        <authorList>
            <person name="Petersen C."/>
            <person name="Sorensen T."/>
            <person name="Nielsen M.R."/>
            <person name="Sondergaard T.E."/>
            <person name="Sorensen J.L."/>
            <person name="Fitzpatrick D.A."/>
            <person name="Frisvad J.C."/>
            <person name="Nielsen K.L."/>
        </authorList>
    </citation>
    <scope>NUCLEOTIDE SEQUENCE</scope>
    <source>
        <strain evidence="3">IBT 12815</strain>
    </source>
</reference>
<proteinExistence type="inferred from homology"/>
<dbReference type="GeneID" id="81588519"/>
<dbReference type="InterPro" id="IPR036291">
    <property type="entry name" value="NAD(P)-bd_dom_sf"/>
</dbReference>
<dbReference type="PANTHER" id="PTHR43669">
    <property type="entry name" value="5-KETO-D-GLUCONATE 5-REDUCTASE"/>
    <property type="match status" value="1"/>
</dbReference>
<keyword evidence="4" id="KW-1185">Reference proteome</keyword>
<name>A0AAD6EA98_9EURO</name>
<sequence>MANASPVILILGSGPNIGQHVARAFAGKGYKVALASRSLKEEDSNEDQVYISADLSDPHSVKDIFSKVKASLGLPSVVVYNAAATTSNNPENPLSLPLADFNRDFQINTTSAFVAAQQAALSFEQLPDYRSKTFIYTGNILNSTPIASLLDLGVGKSATAHIIRSAAAAYSNRGFKFYYADERKADGAPAYSELNGEAHGRFYAELAEHKFQGPWQQTFVKDIGYKHFSA</sequence>
<dbReference type="Pfam" id="PF13561">
    <property type="entry name" value="adh_short_C2"/>
    <property type="match status" value="1"/>
</dbReference>
<evidence type="ECO:0000256" key="1">
    <source>
        <dbReference type="ARBA" id="ARBA00006484"/>
    </source>
</evidence>
<dbReference type="EMBL" id="JAQJAE010000003">
    <property type="protein sequence ID" value="KAJ5604264.1"/>
    <property type="molecule type" value="Genomic_DNA"/>
</dbReference>
<organism evidence="3 4">
    <name type="scientific">Penicillium hordei</name>
    <dbReference type="NCBI Taxonomy" id="40994"/>
    <lineage>
        <taxon>Eukaryota</taxon>
        <taxon>Fungi</taxon>
        <taxon>Dikarya</taxon>
        <taxon>Ascomycota</taxon>
        <taxon>Pezizomycotina</taxon>
        <taxon>Eurotiomycetes</taxon>
        <taxon>Eurotiomycetidae</taxon>
        <taxon>Eurotiales</taxon>
        <taxon>Aspergillaceae</taxon>
        <taxon>Penicillium</taxon>
    </lineage>
</organism>
<accession>A0AAD6EA98</accession>
<comment type="similarity">
    <text evidence="1">Belongs to the short-chain dehydrogenases/reductases (SDR) family.</text>
</comment>
<dbReference type="SUPFAM" id="SSF51735">
    <property type="entry name" value="NAD(P)-binding Rossmann-fold domains"/>
    <property type="match status" value="1"/>
</dbReference>
<protein>
    <recommendedName>
        <fullName evidence="5">Short-chain dehydrogenase</fullName>
    </recommendedName>
</protein>
<evidence type="ECO:0000313" key="4">
    <source>
        <dbReference type="Proteomes" id="UP001213799"/>
    </source>
</evidence>
<dbReference type="GO" id="GO:0016491">
    <property type="term" value="F:oxidoreductase activity"/>
    <property type="evidence" value="ECO:0007669"/>
    <property type="project" value="UniProtKB-KW"/>
</dbReference>
<keyword evidence="2" id="KW-0560">Oxidoreductase</keyword>
<evidence type="ECO:0000256" key="2">
    <source>
        <dbReference type="ARBA" id="ARBA00023002"/>
    </source>
</evidence>